<dbReference type="AlphaFoldDB" id="A0A6J7QB19"/>
<protein>
    <submittedName>
        <fullName evidence="1">Unannotated protein</fullName>
    </submittedName>
</protein>
<dbReference type="Gene3D" id="3.40.630.100">
    <property type="entry name" value="Poly-gamma-glutamate hydrolase, zinc-binding motif"/>
    <property type="match status" value="1"/>
</dbReference>
<dbReference type="Pfam" id="PF05908">
    <property type="entry name" value="Gamma_PGA_hydro"/>
    <property type="match status" value="1"/>
</dbReference>
<accession>A0A6J7QB19</accession>
<evidence type="ECO:0000313" key="2">
    <source>
        <dbReference type="EMBL" id="CAB5066483.1"/>
    </source>
</evidence>
<dbReference type="EMBL" id="CAFBQU010000033">
    <property type="protein sequence ID" value="CAB5066483.1"/>
    <property type="molecule type" value="Genomic_DNA"/>
</dbReference>
<organism evidence="1">
    <name type="scientific">freshwater metagenome</name>
    <dbReference type="NCBI Taxonomy" id="449393"/>
    <lineage>
        <taxon>unclassified sequences</taxon>
        <taxon>metagenomes</taxon>
        <taxon>ecological metagenomes</taxon>
    </lineage>
</organism>
<proteinExistence type="predicted"/>
<dbReference type="EMBL" id="CAFBPN010000015">
    <property type="protein sequence ID" value="CAB5014211.1"/>
    <property type="molecule type" value="Genomic_DNA"/>
</dbReference>
<name>A0A6J7QB19_9ZZZZ</name>
<sequence length="198" mass="21722">MFDELLAQEGVEEVLTLRSTFGFMAYHGGGLEEMTEVIAQAAAEKSGASYYGVHQPAGMEWHIPSHKVVREHSDALGAFLDHVDIVITVHGYGRMGLWATLLLGGTNRELAAHVGGHLRSHLPAYEIRTELEEIPKELRGQHPLNPVNLPPRGGVQLELPPRIRGTSPLFWDWEGPELNPHSQALVDALALSALTFEG</sequence>
<dbReference type="InterPro" id="IPR008585">
    <property type="entry name" value="Gamma_PGA_hydro"/>
</dbReference>
<gene>
    <name evidence="1" type="ORF">UFOPK4098_00471</name>
    <name evidence="2" type="ORF">UFOPK4347_01199</name>
</gene>
<evidence type="ECO:0000313" key="1">
    <source>
        <dbReference type="EMBL" id="CAB5014211.1"/>
    </source>
</evidence>
<dbReference type="InterPro" id="IPR038128">
    <property type="entry name" value="Gamma_PGA_hydro_sf"/>
</dbReference>
<reference evidence="1" key="1">
    <citation type="submission" date="2020-05" db="EMBL/GenBank/DDBJ databases">
        <authorList>
            <person name="Chiriac C."/>
            <person name="Salcher M."/>
            <person name="Ghai R."/>
            <person name="Kavagutti S V."/>
        </authorList>
    </citation>
    <scope>NUCLEOTIDE SEQUENCE</scope>
</reference>